<feature type="compositionally biased region" description="Polar residues" evidence="1">
    <location>
        <begin position="1"/>
        <end position="10"/>
    </location>
</feature>
<feature type="compositionally biased region" description="Polar residues" evidence="1">
    <location>
        <begin position="22"/>
        <end position="33"/>
    </location>
</feature>
<dbReference type="AlphaFoldDB" id="W7TEE9"/>
<dbReference type="OrthoDB" id="47172at2759"/>
<sequence>MAPASFSPQHTKGRKKRKRDAANSSSYSHTNGRNAIGGVRSITSAHRKRPVCVTRDIFTQLLAPLSPAAFVRDHYDQKIPLVVKGHDFTTLCEQGLESGDIRALLEATPSENISVWTVSGPSQRINTARVQDAGSAMALYEAGHSVRI</sequence>
<evidence type="ECO:0000313" key="3">
    <source>
        <dbReference type="Proteomes" id="UP000019335"/>
    </source>
</evidence>
<reference evidence="2 3" key="1">
    <citation type="journal article" date="2014" name="Mol. Plant">
        <title>Chromosome Scale Genome Assembly and Transcriptome Profiling of Nannochloropsis gaditana in Nitrogen Depletion.</title>
        <authorList>
            <person name="Corteggiani Carpinelli E."/>
            <person name="Telatin A."/>
            <person name="Vitulo N."/>
            <person name="Forcato C."/>
            <person name="D'Angelo M."/>
            <person name="Schiavon R."/>
            <person name="Vezzi A."/>
            <person name="Giacometti G.M."/>
            <person name="Morosinotto T."/>
            <person name="Valle G."/>
        </authorList>
    </citation>
    <scope>NUCLEOTIDE SEQUENCE [LARGE SCALE GENOMIC DNA]</scope>
    <source>
        <strain evidence="2 3">B-31</strain>
    </source>
</reference>
<evidence type="ECO:0000313" key="2">
    <source>
        <dbReference type="EMBL" id="EWM24552.1"/>
    </source>
</evidence>
<accession>W7TEE9</accession>
<dbReference type="Gene3D" id="2.60.120.650">
    <property type="entry name" value="Cupin"/>
    <property type="match status" value="1"/>
</dbReference>
<evidence type="ECO:0000256" key="1">
    <source>
        <dbReference type="SAM" id="MobiDB-lite"/>
    </source>
</evidence>
<comment type="caution">
    <text evidence="2">The sequence shown here is derived from an EMBL/GenBank/DDBJ whole genome shotgun (WGS) entry which is preliminary data.</text>
</comment>
<keyword evidence="3" id="KW-1185">Reference proteome</keyword>
<organism evidence="2 3">
    <name type="scientific">Nannochloropsis gaditana</name>
    <dbReference type="NCBI Taxonomy" id="72520"/>
    <lineage>
        <taxon>Eukaryota</taxon>
        <taxon>Sar</taxon>
        <taxon>Stramenopiles</taxon>
        <taxon>Ochrophyta</taxon>
        <taxon>Eustigmatophyceae</taxon>
        <taxon>Eustigmatales</taxon>
        <taxon>Monodopsidaceae</taxon>
        <taxon>Nannochloropsis</taxon>
    </lineage>
</organism>
<gene>
    <name evidence="2" type="ORF">Naga_100548g4</name>
</gene>
<proteinExistence type="predicted"/>
<dbReference type="Proteomes" id="UP000019335">
    <property type="component" value="Chromosome 13"/>
</dbReference>
<protein>
    <submittedName>
        <fullName evidence="2">Uncharacterized protein</fullName>
    </submittedName>
</protein>
<name>W7TEE9_9STRA</name>
<feature type="region of interest" description="Disordered" evidence="1">
    <location>
        <begin position="1"/>
        <end position="41"/>
    </location>
</feature>
<dbReference type="EMBL" id="AZIL01001185">
    <property type="protein sequence ID" value="EWM24552.1"/>
    <property type="molecule type" value="Genomic_DNA"/>
</dbReference>